<dbReference type="EMBL" id="JAEPRB010000010">
    <property type="protein sequence ID" value="KAG2227164.1"/>
    <property type="molecule type" value="Genomic_DNA"/>
</dbReference>
<feature type="compositionally biased region" description="Basic and acidic residues" evidence="2">
    <location>
        <begin position="327"/>
        <end position="347"/>
    </location>
</feature>
<evidence type="ECO:0000256" key="2">
    <source>
        <dbReference type="SAM" id="MobiDB-lite"/>
    </source>
</evidence>
<feature type="compositionally biased region" description="Low complexity" evidence="2">
    <location>
        <begin position="41"/>
        <end position="58"/>
    </location>
</feature>
<feature type="compositionally biased region" description="Polar residues" evidence="2">
    <location>
        <begin position="59"/>
        <end position="74"/>
    </location>
</feature>
<keyword evidence="5" id="KW-1185">Reference proteome</keyword>
<feature type="domain" description="Xylanolytic transcriptional activator regulatory" evidence="3">
    <location>
        <begin position="202"/>
        <end position="417"/>
    </location>
</feature>
<accession>A0A8H7SD27</accession>
<feature type="compositionally biased region" description="Low complexity" evidence="2">
    <location>
        <begin position="738"/>
        <end position="750"/>
    </location>
</feature>
<dbReference type="Pfam" id="PF04082">
    <property type="entry name" value="Fungal_trans"/>
    <property type="match status" value="1"/>
</dbReference>
<keyword evidence="1" id="KW-0539">Nucleus</keyword>
<dbReference type="CDD" id="cd12148">
    <property type="entry name" value="fungal_TF_MHR"/>
    <property type="match status" value="1"/>
</dbReference>
<evidence type="ECO:0000313" key="5">
    <source>
        <dbReference type="Proteomes" id="UP000646827"/>
    </source>
</evidence>
<dbReference type="AlphaFoldDB" id="A0A8H7SD27"/>
<comment type="caution">
    <text evidence="4">The sequence shown here is derived from an EMBL/GenBank/DDBJ whole genome shotgun (WGS) entry which is preliminary data.</text>
</comment>
<gene>
    <name evidence="4" type="ORF">INT45_003894</name>
</gene>
<feature type="region of interest" description="Disordered" evidence="2">
    <location>
        <begin position="41"/>
        <end position="74"/>
    </location>
</feature>
<name>A0A8H7SD27_9FUNG</name>
<reference evidence="4 5" key="1">
    <citation type="submission" date="2020-12" db="EMBL/GenBank/DDBJ databases">
        <title>Metabolic potential, ecology and presence of endohyphal bacteria is reflected in genomic diversity of Mucoromycotina.</title>
        <authorList>
            <person name="Muszewska A."/>
            <person name="Okrasinska A."/>
            <person name="Steczkiewicz K."/>
            <person name="Drgas O."/>
            <person name="Orlowska M."/>
            <person name="Perlinska-Lenart U."/>
            <person name="Aleksandrzak-Piekarczyk T."/>
            <person name="Szatraj K."/>
            <person name="Zielenkiewicz U."/>
            <person name="Pilsyk S."/>
            <person name="Malc E."/>
            <person name="Mieczkowski P."/>
            <person name="Kruszewska J.S."/>
            <person name="Biernat P."/>
            <person name="Pawlowska J."/>
        </authorList>
    </citation>
    <scope>NUCLEOTIDE SEQUENCE [LARGE SCALE GENOMIC DNA]</scope>
    <source>
        <strain evidence="4 5">CBS 142.35</strain>
    </source>
</reference>
<proteinExistence type="predicted"/>
<dbReference type="GO" id="GO:0006351">
    <property type="term" value="P:DNA-templated transcription"/>
    <property type="evidence" value="ECO:0007669"/>
    <property type="project" value="InterPro"/>
</dbReference>
<evidence type="ECO:0000259" key="3">
    <source>
        <dbReference type="Pfam" id="PF04082"/>
    </source>
</evidence>
<dbReference type="Proteomes" id="UP000646827">
    <property type="component" value="Unassembled WGS sequence"/>
</dbReference>
<dbReference type="GO" id="GO:0008270">
    <property type="term" value="F:zinc ion binding"/>
    <property type="evidence" value="ECO:0007669"/>
    <property type="project" value="InterPro"/>
</dbReference>
<dbReference type="GO" id="GO:0003677">
    <property type="term" value="F:DNA binding"/>
    <property type="evidence" value="ECO:0007669"/>
    <property type="project" value="InterPro"/>
</dbReference>
<evidence type="ECO:0000256" key="1">
    <source>
        <dbReference type="ARBA" id="ARBA00023242"/>
    </source>
</evidence>
<feature type="region of interest" description="Disordered" evidence="2">
    <location>
        <begin position="733"/>
        <end position="752"/>
    </location>
</feature>
<feature type="region of interest" description="Disordered" evidence="2">
    <location>
        <begin position="327"/>
        <end position="359"/>
    </location>
</feature>
<evidence type="ECO:0000313" key="4">
    <source>
        <dbReference type="EMBL" id="KAG2227164.1"/>
    </source>
</evidence>
<dbReference type="OrthoDB" id="2283488at2759"/>
<feature type="compositionally biased region" description="Acidic residues" evidence="2">
    <location>
        <begin position="348"/>
        <end position="358"/>
    </location>
</feature>
<organism evidence="4 5">
    <name type="scientific">Circinella minor</name>
    <dbReference type="NCBI Taxonomy" id="1195481"/>
    <lineage>
        <taxon>Eukaryota</taxon>
        <taxon>Fungi</taxon>
        <taxon>Fungi incertae sedis</taxon>
        <taxon>Mucoromycota</taxon>
        <taxon>Mucoromycotina</taxon>
        <taxon>Mucoromycetes</taxon>
        <taxon>Mucorales</taxon>
        <taxon>Lichtheimiaceae</taxon>
        <taxon>Circinella</taxon>
    </lineage>
</organism>
<dbReference type="InterPro" id="IPR007219">
    <property type="entry name" value="XnlR_reg_dom"/>
</dbReference>
<protein>
    <recommendedName>
        <fullName evidence="3">Xylanolytic transcriptional activator regulatory domain-containing protein</fullName>
    </recommendedName>
</protein>
<sequence length="764" mass="87303">MPSSKHNGSIPIDHFLKEALQILRHASLAVATPKQHINNYQQQQQHNDNNNNTIINNNADPRQQQSSSTNQDQAVSWKLNLSPTTMTLDTNIQTITGLEKVLEQLAVNIQPCPLPPFSPPSSSLFSLHHSSDIHNDNHNNSHLNEEYYYYHQMPTYLHSIATALVLSSVFPVPKADIFRQFNSMQLMRQCVQAFVMCDGAIFFHIPRLLKETDLVLTHPAASKEHPVETLLVLSICSLMIRHVMIHKQGPSQIASGLMHAYYAHARLLLQDLFDVTHHLSVVQALFLLSAYPQGHINLFSPARTQSPLFSLALRMALAMDLHRIDIDEKGNGSESDHTTTRHDKDTNQEEQEQEQSEEEKEKLRRFAWMLLCADYFTEWNGSGSTGRIDVADWHVNFPQPLSNEEIQQQPTTTTSSSTTTTTTISTAKRVEYLALYSRVVMIRKMNLFRSAYFITHRSPKGRESSMDEMLFETYMNTSPAFQLDLTQPAKLNNKSWTRSSDLEPLLLHTLHYDTLISTHIPFLPKRYLQTLERERPIREAHIKDIYERIHYPQQHISSQQHQGAITASLARLLPDDASFYNTFLTKESSSRNNNQETRREEEKKEEKDVELYTVVGCLDAACHFTLVLEFLLVVDPMGCYHSPVYGTLTTSHVYHMLELNSQDPDIIHLCRINLIRTLRIIQQAKMVHTDTVVLYLQRILPQWLNLSTDEPTIQLQQQAADILQALRERAKKSKPGVNINNNNSSSTSLSDDGLQHIVKSEATL</sequence>